<gene>
    <name evidence="1" type="ORF">ACIBG2_15200</name>
</gene>
<name>A0ABW7YS59_9ACTN</name>
<evidence type="ECO:0000313" key="1">
    <source>
        <dbReference type="EMBL" id="MFI6498736.1"/>
    </source>
</evidence>
<accession>A0ABW7YS59</accession>
<dbReference type="RefSeq" id="WP_397081980.1">
    <property type="nucleotide sequence ID" value="NZ_JBITGY010000004.1"/>
</dbReference>
<proteinExistence type="predicted"/>
<dbReference type="Proteomes" id="UP001612741">
    <property type="component" value="Unassembled WGS sequence"/>
</dbReference>
<evidence type="ECO:0008006" key="3">
    <source>
        <dbReference type="Google" id="ProtNLM"/>
    </source>
</evidence>
<dbReference type="EMBL" id="JBITGY010000004">
    <property type="protein sequence ID" value="MFI6498736.1"/>
    <property type="molecule type" value="Genomic_DNA"/>
</dbReference>
<sequence length="316" mass="34661">MGTGRDLEIACDESGSEGENLTTPVTDVFAHAGVLLGAEAAQAVIVELRERIRSPATEYKANHLLRGKHRSALVWLLGPSGPIHGLARVYLLDKHFFLVSRIADLVDPYGPSLGLYRREDTEALYRWGPRLDGWPYLLETFNDVIRGRAETAAFYAQLSALHSSELRELLDHLAATRPNLEAVLARRAGDPRAIPVLDPLIPAIVQGVLAWSSGGRSVSIVHDQQTTLSEERIVELKEILGDPRLAARARLAGLTLADSFVDARVQVADFLAGVARKIASEELNGRGDAELTELLRHYVDPASLWGHAPSWSRLRP</sequence>
<keyword evidence="2" id="KW-1185">Reference proteome</keyword>
<comment type="caution">
    <text evidence="1">The sequence shown here is derived from an EMBL/GenBank/DDBJ whole genome shotgun (WGS) entry which is preliminary data.</text>
</comment>
<reference evidence="1 2" key="1">
    <citation type="submission" date="2024-10" db="EMBL/GenBank/DDBJ databases">
        <title>The Natural Products Discovery Center: Release of the First 8490 Sequenced Strains for Exploring Actinobacteria Biosynthetic Diversity.</title>
        <authorList>
            <person name="Kalkreuter E."/>
            <person name="Kautsar S.A."/>
            <person name="Yang D."/>
            <person name="Bader C.D."/>
            <person name="Teijaro C.N."/>
            <person name="Fluegel L."/>
            <person name="Davis C.M."/>
            <person name="Simpson J.R."/>
            <person name="Lauterbach L."/>
            <person name="Steele A.D."/>
            <person name="Gui C."/>
            <person name="Meng S."/>
            <person name="Li G."/>
            <person name="Viehrig K."/>
            <person name="Ye F."/>
            <person name="Su P."/>
            <person name="Kiefer A.F."/>
            <person name="Nichols A."/>
            <person name="Cepeda A.J."/>
            <person name="Yan W."/>
            <person name="Fan B."/>
            <person name="Jiang Y."/>
            <person name="Adhikari A."/>
            <person name="Zheng C.-J."/>
            <person name="Schuster L."/>
            <person name="Cowan T.M."/>
            <person name="Smanski M.J."/>
            <person name="Chevrette M.G."/>
            <person name="De Carvalho L.P.S."/>
            <person name="Shen B."/>
        </authorList>
    </citation>
    <scope>NUCLEOTIDE SEQUENCE [LARGE SCALE GENOMIC DNA]</scope>
    <source>
        <strain evidence="1 2">NPDC050545</strain>
    </source>
</reference>
<organism evidence="1 2">
    <name type="scientific">Nonomuraea typhae</name>
    <dbReference type="NCBI Taxonomy" id="2603600"/>
    <lineage>
        <taxon>Bacteria</taxon>
        <taxon>Bacillati</taxon>
        <taxon>Actinomycetota</taxon>
        <taxon>Actinomycetes</taxon>
        <taxon>Streptosporangiales</taxon>
        <taxon>Streptosporangiaceae</taxon>
        <taxon>Nonomuraea</taxon>
    </lineage>
</organism>
<evidence type="ECO:0000313" key="2">
    <source>
        <dbReference type="Proteomes" id="UP001612741"/>
    </source>
</evidence>
<protein>
    <recommendedName>
        <fullName evidence="3">DUF3800 domain-containing protein</fullName>
    </recommendedName>
</protein>